<dbReference type="AlphaFoldDB" id="A0A7V9Z1P2"/>
<evidence type="ECO:0000313" key="2">
    <source>
        <dbReference type="Proteomes" id="UP000580891"/>
    </source>
</evidence>
<evidence type="ECO:0000313" key="1">
    <source>
        <dbReference type="EMBL" id="MBA2872434.1"/>
    </source>
</evidence>
<sequence>MKLEQLGWNSFFIESFKQYDQEELTVGRVILEHKHLYRIMTEYGELLGDLAGRLRFNAVGREDFPAVAQ</sequence>
<dbReference type="EMBL" id="JACDUU010000006">
    <property type="protein sequence ID" value="MBA2872434.1"/>
    <property type="molecule type" value="Genomic_DNA"/>
</dbReference>
<reference evidence="1 2" key="1">
    <citation type="submission" date="2020-07" db="EMBL/GenBank/DDBJ databases">
        <title>Genomic Encyclopedia of Type Strains, Phase IV (KMG-IV): sequencing the most valuable type-strain genomes for metagenomic binning, comparative biology and taxonomic classification.</title>
        <authorList>
            <person name="Goeker M."/>
        </authorList>
    </citation>
    <scope>NUCLEOTIDE SEQUENCE [LARGE SCALE GENOMIC DNA]</scope>
    <source>
        <strain evidence="1 2">DSM 25220</strain>
    </source>
</reference>
<dbReference type="RefSeq" id="WP_181538184.1">
    <property type="nucleotide sequence ID" value="NZ_JACDUU010000006.1"/>
</dbReference>
<keyword evidence="2" id="KW-1185">Reference proteome</keyword>
<comment type="caution">
    <text evidence="1">The sequence shown here is derived from an EMBL/GenBank/DDBJ whole genome shotgun (WGS) entry which is preliminary data.</text>
</comment>
<dbReference type="Proteomes" id="UP000580891">
    <property type="component" value="Unassembled WGS sequence"/>
</dbReference>
<gene>
    <name evidence="1" type="ORF">HNQ85_002743</name>
</gene>
<accession>A0A7V9Z1P2</accession>
<name>A0A7V9Z1P2_9BACL</name>
<organism evidence="1 2">
    <name type="scientific">[Anoxybacillus] calidus</name>
    <dbReference type="NCBI Taxonomy" id="575178"/>
    <lineage>
        <taxon>Bacteria</taxon>
        <taxon>Bacillati</taxon>
        <taxon>Bacillota</taxon>
        <taxon>Bacilli</taxon>
        <taxon>Bacillales</taxon>
        <taxon>Anoxybacillaceae</taxon>
        <taxon>Paranoxybacillus</taxon>
    </lineage>
</organism>
<protein>
    <submittedName>
        <fullName evidence="1">Uncharacterized protein</fullName>
    </submittedName>
</protein>
<proteinExistence type="predicted"/>